<gene>
    <name evidence="1" type="ORF">LCGC14_1731990</name>
</gene>
<organism evidence="1">
    <name type="scientific">marine sediment metagenome</name>
    <dbReference type="NCBI Taxonomy" id="412755"/>
    <lineage>
        <taxon>unclassified sequences</taxon>
        <taxon>metagenomes</taxon>
        <taxon>ecological metagenomes</taxon>
    </lineage>
</organism>
<dbReference type="Pfam" id="PF13479">
    <property type="entry name" value="AAA_24"/>
    <property type="match status" value="1"/>
</dbReference>
<proteinExistence type="predicted"/>
<dbReference type="InterPro" id="IPR027417">
    <property type="entry name" value="P-loop_NTPase"/>
</dbReference>
<name>A0A0F9H994_9ZZZZ</name>
<feature type="non-terminal residue" evidence="1">
    <location>
        <position position="1"/>
    </location>
</feature>
<dbReference type="EMBL" id="LAZR01015727">
    <property type="protein sequence ID" value="KKM07635.1"/>
    <property type="molecule type" value="Genomic_DNA"/>
</dbReference>
<comment type="caution">
    <text evidence="1">The sequence shown here is derived from an EMBL/GenBank/DDBJ whole genome shotgun (WGS) entry which is preliminary data.</text>
</comment>
<dbReference type="CDD" id="cd01653">
    <property type="entry name" value="GATase1"/>
    <property type="match status" value="1"/>
</dbReference>
<sequence>SAPASRSLSVSQGVRSAAQKIVIYGPGGVGKTELVSLLSDVGLAPLFIDIEEGSNFLDVARIDPTPETFEEILQAIQLATAMPDYGAIVIDSLTKAEELGVAYTLQNVSHEKGHPVNSIEGYGWGKGYVHNFETFLRLLQALDAAARAGKHIIGICHDCTASVPNPAGEDWIRYEPRLQSPPSGKGSIRHRVKEWCDHLLYVGFDTFVDTDGKASGSGTRTIYPVELPTHWAKSRSLTDPVVYEKGSAQIWKLLFSKE</sequence>
<reference evidence="1" key="1">
    <citation type="journal article" date="2015" name="Nature">
        <title>Complex archaea that bridge the gap between prokaryotes and eukaryotes.</title>
        <authorList>
            <person name="Spang A."/>
            <person name="Saw J.H."/>
            <person name="Jorgensen S.L."/>
            <person name="Zaremba-Niedzwiedzka K."/>
            <person name="Martijn J."/>
            <person name="Lind A.E."/>
            <person name="van Eijk R."/>
            <person name="Schleper C."/>
            <person name="Guy L."/>
            <person name="Ettema T.J."/>
        </authorList>
    </citation>
    <scope>NUCLEOTIDE SEQUENCE</scope>
</reference>
<evidence type="ECO:0000313" key="1">
    <source>
        <dbReference type="EMBL" id="KKM07635.1"/>
    </source>
</evidence>
<dbReference type="AlphaFoldDB" id="A0A0F9H994"/>
<dbReference type="SUPFAM" id="SSF52540">
    <property type="entry name" value="P-loop containing nucleoside triphosphate hydrolases"/>
    <property type="match status" value="1"/>
</dbReference>
<protein>
    <submittedName>
        <fullName evidence="1">Uncharacterized protein</fullName>
    </submittedName>
</protein>
<accession>A0A0F9H994</accession>